<evidence type="ECO:0000256" key="3">
    <source>
        <dbReference type="ARBA" id="ARBA00022448"/>
    </source>
</evidence>
<comment type="subcellular location">
    <subcellularLocation>
        <location evidence="1">Endoplasmic reticulum membrane</location>
        <topology evidence="1">Multi-pass membrane protein</topology>
    </subcellularLocation>
</comment>
<dbReference type="SUPFAM" id="SSF81653">
    <property type="entry name" value="Calcium ATPase, transduction domain A"/>
    <property type="match status" value="1"/>
</dbReference>
<dbReference type="Pfam" id="PF00122">
    <property type="entry name" value="E1-E2_ATPase"/>
    <property type="match status" value="1"/>
</dbReference>
<comment type="similarity">
    <text evidence="2">Belongs to the cation transport ATPase (P-type) (TC 3.A.3) family. Type V subfamily.</text>
</comment>
<feature type="transmembrane region" description="Helical" evidence="15">
    <location>
        <begin position="1116"/>
        <end position="1136"/>
    </location>
</feature>
<keyword evidence="6" id="KW-0479">Metal-binding</keyword>
<evidence type="ECO:0000256" key="1">
    <source>
        <dbReference type="ARBA" id="ARBA00004477"/>
    </source>
</evidence>
<feature type="transmembrane region" description="Helical" evidence="15">
    <location>
        <begin position="19"/>
        <end position="40"/>
    </location>
</feature>
<dbReference type="InterPro" id="IPR047820">
    <property type="entry name" value="P5A-type_ATPase"/>
</dbReference>
<dbReference type="AlphaFoldDB" id="A0A0L8I4T8"/>
<evidence type="ECO:0000256" key="14">
    <source>
        <dbReference type="SAM" id="MobiDB-lite"/>
    </source>
</evidence>
<feature type="compositionally biased region" description="Polar residues" evidence="14">
    <location>
        <begin position="873"/>
        <end position="884"/>
    </location>
</feature>
<evidence type="ECO:0000256" key="4">
    <source>
        <dbReference type="ARBA" id="ARBA00022553"/>
    </source>
</evidence>
<keyword evidence="13 15" id="KW-0472">Membrane</keyword>
<feature type="region of interest" description="Disordered" evidence="14">
    <location>
        <begin position="864"/>
        <end position="884"/>
    </location>
</feature>
<feature type="domain" description="P5A-ATPase transmembrane helical hairpin" evidence="17">
    <location>
        <begin position="17"/>
        <end position="86"/>
    </location>
</feature>
<dbReference type="InterPro" id="IPR006544">
    <property type="entry name" value="P-type_TPase_V"/>
</dbReference>
<dbReference type="CDD" id="cd07543">
    <property type="entry name" value="P-type_ATPase_cation"/>
    <property type="match status" value="1"/>
</dbReference>
<dbReference type="SFLD" id="SFLDG00002">
    <property type="entry name" value="C1.7:_P-type_atpase_like"/>
    <property type="match status" value="1"/>
</dbReference>
<keyword evidence="7" id="KW-0547">Nucleotide-binding</keyword>
<dbReference type="InterPro" id="IPR018303">
    <property type="entry name" value="ATPase_P-typ_P_site"/>
</dbReference>
<dbReference type="GO" id="GO:0006874">
    <property type="term" value="P:intracellular calcium ion homeostasis"/>
    <property type="evidence" value="ECO:0007669"/>
    <property type="project" value="TreeGrafter"/>
</dbReference>
<dbReference type="PROSITE" id="PS00154">
    <property type="entry name" value="ATPASE_E1_E2"/>
    <property type="match status" value="1"/>
</dbReference>
<dbReference type="GO" id="GO:0019829">
    <property type="term" value="F:ATPase-coupled monoatomic cation transmembrane transporter activity"/>
    <property type="evidence" value="ECO:0007669"/>
    <property type="project" value="TreeGrafter"/>
</dbReference>
<dbReference type="FunFam" id="2.70.150.10:FF:000015">
    <property type="entry name" value="Cation-transporting ATPase"/>
    <property type="match status" value="1"/>
</dbReference>
<sequence>MANVNDEIKSLTYFNVRPVILRGFVGPFLILYICWFYLWIVVYGVEEYFDAGIIAVGIIVFVHTLTGLFCVWSVHVQCALTCTSVSDPFKASLVKVVPTPNNGSTELVTLNHVTLLPSGQPLDPNSSEASQENLKQASLKKEAWFWFQKTKYVYSADEKKQFLPLNFPVDLSIKQFLEWKGYPDEVEIKAAEYKYGKNTMEMIVPKFMELFQERATAPFFIFQVFGVALWSLEEYWYYSLFTLIMLVAFEATLVQQQLRNMTEIRKMGNKPYIIQVYRNRRWRGIYSDELLPGDIVSIGRTQDEKLVPCDLLLLRGPCIVDESMLTGESVPVMKEPVENLTDHTHVFNIETDGQLHVLYGGTKVVQHSAPSKTAAGLKCDNMCIAYVLHHSFNTSQGKLLRTILYGTKHLTANNLETFFFILFLLFFAIIAAAYVWVYGTMDPDRNRYKLFLECAIILTSVVPPELPIELSLAVNTSLLALIKFNIYCTEPFRIPSAGKLDICCFDKTGTLTSDCLVVEGVAGLNGKKLVPTLSSPITTNQVLATCHSLVQMEDELIGDPLEKATLSAVEWKLTRNDAVIPTKIKTHGLKIFQRFHFSSALKRMSVIAGYSATAGETEYIATVKGAPETLKAMFQNPPKDYDEVYLAMARRGARVLALGHKTIGVLTHQQVRELTREAAECNLEFAGFVIISCPLKTDSHAVIKEIQQSSHHVVMITGDNPLTACHVAQELRITQSEHTLVLQPPNVHSDVWHWQSIDDTLIFNLGMENLRKLIKEYDLCITGQSISHLQTLDPILMKTLLPNVKVFARVAPKQKEFVITLFKDVGFITLMCGDGTNDVGALKHADVGVALVANGPERFPEKLDKKRSKKSENINTDGTSTDRVQVPQTRGKCTSRIAKQRAINRGENLAYPEKKIANILKQMEEEEKAQVVRLGDASIAAPFSSKVSSAMSVCHIIKQGRCTLVTTLQMFKILALSALILAYSQSVLYLDGVKFSDSQQTIQGLLLAGCFLFNSRSKPLRTLSKERPLPNIFNIYTILTVLGQFVVHFTSLVYLVRDARVRSGYDEYRKVDLEAKFEPNLLNTTVYIISVTLQVSTFFVNYTGEPFMEGLKDNKPLLYSLLISGSTVLLLASGIFPQMLDMFQLVELPSDQDNCSSPSITVSYSSSLYPAQLEGTWQPHLCLLKST</sequence>
<dbReference type="Pfam" id="PF23143">
    <property type="entry name" value="2TM_P5A-ATPase"/>
    <property type="match status" value="1"/>
</dbReference>
<evidence type="ECO:0000256" key="7">
    <source>
        <dbReference type="ARBA" id="ARBA00022741"/>
    </source>
</evidence>
<protein>
    <recommendedName>
        <fullName evidence="19">Cation-transporting ATPase</fullName>
    </recommendedName>
</protein>
<feature type="transmembrane region" description="Helical" evidence="15">
    <location>
        <begin position="418"/>
        <end position="439"/>
    </location>
</feature>
<dbReference type="InterPro" id="IPR023298">
    <property type="entry name" value="ATPase_P-typ_TM_dom_sf"/>
</dbReference>
<evidence type="ECO:0000256" key="8">
    <source>
        <dbReference type="ARBA" id="ARBA00022824"/>
    </source>
</evidence>
<keyword evidence="4" id="KW-0597">Phosphoprotein</keyword>
<evidence type="ECO:0000256" key="9">
    <source>
        <dbReference type="ARBA" id="ARBA00022840"/>
    </source>
</evidence>
<accession>A0A0L8I4T8</accession>
<dbReference type="Pfam" id="PF13246">
    <property type="entry name" value="Cation_ATPase"/>
    <property type="match status" value="1"/>
</dbReference>
<evidence type="ECO:0000256" key="15">
    <source>
        <dbReference type="SAM" id="Phobius"/>
    </source>
</evidence>
<dbReference type="SFLD" id="SFLDF00027">
    <property type="entry name" value="p-type_atpase"/>
    <property type="match status" value="1"/>
</dbReference>
<dbReference type="STRING" id="37653.A0A0L8I4T8"/>
<dbReference type="PANTHER" id="PTHR45630:SF7">
    <property type="entry name" value="ENDOPLASMIC RETICULUM TRANSMEMBRANE HELIX TRANSLOCASE"/>
    <property type="match status" value="1"/>
</dbReference>
<feature type="transmembrane region" description="Helical" evidence="15">
    <location>
        <begin position="1086"/>
        <end position="1104"/>
    </location>
</feature>
<proteinExistence type="inferred from homology"/>
<dbReference type="InterPro" id="IPR057255">
    <property type="entry name" value="2TM_P5A-ATPase"/>
</dbReference>
<evidence type="ECO:0008006" key="19">
    <source>
        <dbReference type="Google" id="ProtNLM"/>
    </source>
</evidence>
<dbReference type="FunFam" id="3.40.50.1000:FF:000056">
    <property type="entry name" value="Cation-transporting ATPase"/>
    <property type="match status" value="1"/>
</dbReference>
<dbReference type="EMBL" id="KQ416547">
    <property type="protein sequence ID" value="KOF96513.1"/>
    <property type="molecule type" value="Genomic_DNA"/>
</dbReference>
<keyword evidence="5 15" id="KW-0812">Transmembrane</keyword>
<name>A0A0L8I4T8_OCTBM</name>
<feature type="transmembrane region" description="Helical" evidence="15">
    <location>
        <begin position="1033"/>
        <end position="1056"/>
    </location>
</feature>
<dbReference type="InterPro" id="IPR023299">
    <property type="entry name" value="ATPase_P-typ_cyto_dom_N"/>
</dbReference>
<dbReference type="GO" id="GO:0015662">
    <property type="term" value="F:P-type ion transporter activity"/>
    <property type="evidence" value="ECO:0007669"/>
    <property type="project" value="TreeGrafter"/>
</dbReference>
<dbReference type="Gene3D" id="3.40.50.1000">
    <property type="entry name" value="HAD superfamily/HAD-like"/>
    <property type="match status" value="1"/>
</dbReference>
<dbReference type="InterPro" id="IPR059000">
    <property type="entry name" value="ATPase_P-type_domA"/>
</dbReference>
<dbReference type="Gene3D" id="2.70.150.10">
    <property type="entry name" value="Calcium-transporting ATPase, cytoplasmic transduction domain A"/>
    <property type="match status" value="1"/>
</dbReference>
<evidence type="ECO:0000256" key="11">
    <source>
        <dbReference type="ARBA" id="ARBA00022967"/>
    </source>
</evidence>
<dbReference type="PANTHER" id="PTHR45630">
    <property type="entry name" value="CATION-TRANSPORTING ATPASE-RELATED"/>
    <property type="match status" value="1"/>
</dbReference>
<dbReference type="InterPro" id="IPR044492">
    <property type="entry name" value="P_typ_ATPase_HD_dom"/>
</dbReference>
<dbReference type="InterPro" id="IPR023214">
    <property type="entry name" value="HAD_sf"/>
</dbReference>
<dbReference type="GO" id="GO:0005524">
    <property type="term" value="F:ATP binding"/>
    <property type="evidence" value="ECO:0007669"/>
    <property type="project" value="UniProtKB-KW"/>
</dbReference>
<evidence type="ECO:0000259" key="17">
    <source>
        <dbReference type="Pfam" id="PF23143"/>
    </source>
</evidence>
<evidence type="ECO:0000256" key="6">
    <source>
        <dbReference type="ARBA" id="ARBA00022723"/>
    </source>
</evidence>
<feature type="transmembrane region" description="Helical" evidence="15">
    <location>
        <begin position="52"/>
        <end position="74"/>
    </location>
</feature>
<keyword evidence="11" id="KW-1278">Translocase</keyword>
<dbReference type="InterPro" id="IPR036412">
    <property type="entry name" value="HAD-like_sf"/>
</dbReference>
<dbReference type="PRINTS" id="PR00119">
    <property type="entry name" value="CATATPASE"/>
</dbReference>
<evidence type="ECO:0000256" key="13">
    <source>
        <dbReference type="ARBA" id="ARBA00023136"/>
    </source>
</evidence>
<dbReference type="SUPFAM" id="SSF56784">
    <property type="entry name" value="HAD-like"/>
    <property type="match status" value="1"/>
</dbReference>
<keyword evidence="12 15" id="KW-1133">Transmembrane helix</keyword>
<dbReference type="InterPro" id="IPR008250">
    <property type="entry name" value="ATPase_P-typ_transduc_dom_A_sf"/>
</dbReference>
<dbReference type="SUPFAM" id="SSF81660">
    <property type="entry name" value="Metal cation-transporting ATPase, ATP-binding domain N"/>
    <property type="match status" value="1"/>
</dbReference>
<reference evidence="18" key="1">
    <citation type="submission" date="2015-07" db="EMBL/GenBank/DDBJ databases">
        <title>MeaNS - Measles Nucleotide Surveillance Program.</title>
        <authorList>
            <person name="Tran T."/>
            <person name="Druce J."/>
        </authorList>
    </citation>
    <scope>NUCLEOTIDE SEQUENCE</scope>
    <source>
        <strain evidence="18">UCB-OBI-ISO-001</strain>
        <tissue evidence="18">Gonad</tissue>
    </source>
</reference>
<evidence type="ECO:0000256" key="5">
    <source>
        <dbReference type="ARBA" id="ARBA00022692"/>
    </source>
</evidence>
<feature type="domain" description="P-type ATPase A" evidence="16">
    <location>
        <begin position="274"/>
        <end position="367"/>
    </location>
</feature>
<feature type="transmembrane region" description="Helical" evidence="15">
    <location>
        <begin position="238"/>
        <end position="258"/>
    </location>
</feature>
<dbReference type="Gene3D" id="3.40.1110.10">
    <property type="entry name" value="Calcium-transporting ATPase, cytoplasmic domain N"/>
    <property type="match status" value="1"/>
</dbReference>
<keyword evidence="3" id="KW-0813">Transport</keyword>
<keyword evidence="8" id="KW-0256">Endoplasmic reticulum</keyword>
<evidence type="ECO:0000256" key="12">
    <source>
        <dbReference type="ARBA" id="ARBA00022989"/>
    </source>
</evidence>
<dbReference type="NCBIfam" id="TIGR01657">
    <property type="entry name" value="P-ATPase-V"/>
    <property type="match status" value="1"/>
</dbReference>
<dbReference type="OrthoDB" id="48943at2759"/>
<dbReference type="SFLD" id="SFLDS00003">
    <property type="entry name" value="Haloacid_Dehalogenase"/>
    <property type="match status" value="1"/>
</dbReference>
<dbReference type="GO" id="GO:0005789">
    <property type="term" value="C:endoplasmic reticulum membrane"/>
    <property type="evidence" value="ECO:0007669"/>
    <property type="project" value="UniProtKB-SubCell"/>
</dbReference>
<evidence type="ECO:0000256" key="2">
    <source>
        <dbReference type="ARBA" id="ARBA00006000"/>
    </source>
</evidence>
<keyword evidence="9" id="KW-0067">ATP-binding</keyword>
<dbReference type="SUPFAM" id="SSF81665">
    <property type="entry name" value="Calcium ATPase, transmembrane domain M"/>
    <property type="match status" value="1"/>
</dbReference>
<dbReference type="GO" id="GO:0046872">
    <property type="term" value="F:metal ion binding"/>
    <property type="evidence" value="ECO:0007669"/>
    <property type="project" value="UniProtKB-KW"/>
</dbReference>
<gene>
    <name evidence="18" type="ORF">OCBIM_22034702mg</name>
</gene>
<evidence type="ECO:0000313" key="18">
    <source>
        <dbReference type="EMBL" id="KOF96513.1"/>
    </source>
</evidence>
<feature type="transmembrane region" description="Helical" evidence="15">
    <location>
        <begin position="215"/>
        <end position="232"/>
    </location>
</feature>
<evidence type="ECO:0000259" key="16">
    <source>
        <dbReference type="Pfam" id="PF00122"/>
    </source>
</evidence>
<organism evidence="18">
    <name type="scientific">Octopus bimaculoides</name>
    <name type="common">California two-spotted octopus</name>
    <dbReference type="NCBI Taxonomy" id="37653"/>
    <lineage>
        <taxon>Eukaryota</taxon>
        <taxon>Metazoa</taxon>
        <taxon>Spiralia</taxon>
        <taxon>Lophotrochozoa</taxon>
        <taxon>Mollusca</taxon>
        <taxon>Cephalopoda</taxon>
        <taxon>Coleoidea</taxon>
        <taxon>Octopodiformes</taxon>
        <taxon>Octopoda</taxon>
        <taxon>Incirrata</taxon>
        <taxon>Octopodidae</taxon>
        <taxon>Octopus</taxon>
    </lineage>
</organism>
<evidence type="ECO:0000256" key="10">
    <source>
        <dbReference type="ARBA" id="ARBA00022842"/>
    </source>
</evidence>
<keyword evidence="10" id="KW-0460">Magnesium</keyword>